<gene>
    <name evidence="2" type="ORF">A5726_01010</name>
</gene>
<evidence type="ECO:0000313" key="3">
    <source>
        <dbReference type="Proteomes" id="UP000093779"/>
    </source>
</evidence>
<protein>
    <submittedName>
        <fullName evidence="2">KTSC domain-containing protein</fullName>
    </submittedName>
</protein>
<evidence type="ECO:0000259" key="1">
    <source>
        <dbReference type="Pfam" id="PF13619"/>
    </source>
</evidence>
<dbReference type="Proteomes" id="UP000093779">
    <property type="component" value="Unassembled WGS sequence"/>
</dbReference>
<comment type="caution">
    <text evidence="2">The sequence shown here is derived from an EMBL/GenBank/DDBJ whole genome shotgun (WGS) entry which is preliminary data.</text>
</comment>
<sequence length="69" mass="7905">MERIYVSSTSLQSVGYDDQTQTLEVEFTNGLLYQYFDVSPAVYAELVGASSIGQYFAQNIRNSYRYSRI</sequence>
<feature type="domain" description="KTSC" evidence="1">
    <location>
        <begin position="7"/>
        <end position="64"/>
    </location>
</feature>
<dbReference type="Pfam" id="PF13619">
    <property type="entry name" value="KTSC"/>
    <property type="match status" value="1"/>
</dbReference>
<evidence type="ECO:0000313" key="2">
    <source>
        <dbReference type="EMBL" id="OBF15163.1"/>
    </source>
</evidence>
<organism evidence="2 3">
    <name type="scientific">Mycolicibacterium conceptionense</name>
    <dbReference type="NCBI Taxonomy" id="451644"/>
    <lineage>
        <taxon>Bacteria</taxon>
        <taxon>Bacillati</taxon>
        <taxon>Actinomycetota</taxon>
        <taxon>Actinomycetes</taxon>
        <taxon>Mycobacteriales</taxon>
        <taxon>Mycobacteriaceae</taxon>
        <taxon>Mycolicibacterium</taxon>
    </lineage>
</organism>
<reference evidence="2 3" key="1">
    <citation type="submission" date="2016-06" db="EMBL/GenBank/DDBJ databases">
        <authorList>
            <person name="Kjaerup R.B."/>
            <person name="Dalgaard T.S."/>
            <person name="Juul-Madsen H.R."/>
        </authorList>
    </citation>
    <scope>NUCLEOTIDE SEQUENCE [LARGE SCALE GENOMIC DNA]</scope>
    <source>
        <strain evidence="2 3">ACS1953</strain>
    </source>
</reference>
<proteinExistence type="predicted"/>
<dbReference type="InterPro" id="IPR025309">
    <property type="entry name" value="KTSC_dom"/>
</dbReference>
<name>A0A1A1YTI2_9MYCO</name>
<accession>A0A1A1YTI2</accession>
<dbReference type="EMBL" id="LZHX01000082">
    <property type="protein sequence ID" value="OBF15163.1"/>
    <property type="molecule type" value="Genomic_DNA"/>
</dbReference>
<dbReference type="AlphaFoldDB" id="A0A1A1YTI2"/>
<dbReference type="RefSeq" id="WP_064898185.1">
    <property type="nucleotide sequence ID" value="NZ_JAYXBT010000007.1"/>
</dbReference>